<dbReference type="SUPFAM" id="SSF47090">
    <property type="entry name" value="PGBD-like"/>
    <property type="match status" value="1"/>
</dbReference>
<keyword evidence="1" id="KW-0732">Signal</keyword>
<dbReference type="PANTHER" id="PTHR30163:SF8">
    <property type="entry name" value="LYTIC MUREIN TRANSGLYCOSYLASE"/>
    <property type="match status" value="1"/>
</dbReference>
<dbReference type="Gene3D" id="1.10.8.350">
    <property type="entry name" value="Bacterial muramidase"/>
    <property type="match status" value="1"/>
</dbReference>
<feature type="signal peptide" evidence="1">
    <location>
        <begin position="1"/>
        <end position="33"/>
    </location>
</feature>
<dbReference type="Pfam" id="PF13406">
    <property type="entry name" value="SLT_2"/>
    <property type="match status" value="1"/>
</dbReference>
<evidence type="ECO:0000313" key="4">
    <source>
        <dbReference type="EMBL" id="WIT11964.1"/>
    </source>
</evidence>
<dbReference type="Gene3D" id="1.10.530.10">
    <property type="match status" value="1"/>
</dbReference>
<dbReference type="InterPro" id="IPR023346">
    <property type="entry name" value="Lysozyme-like_dom_sf"/>
</dbReference>
<dbReference type="InterPro" id="IPR002477">
    <property type="entry name" value="Peptidoglycan-bd-like"/>
</dbReference>
<dbReference type="KEGG" id="pais:PFX98_24350"/>
<sequence length="461" mass="48890">MNTRIAALWRCTRIDAGLTLTALLAALAGCASAPPRQPASPVSPDAAAAAPAASAAAVAQAPSASPAQVMSAEELQARCLAWAQAFRPEARAAGISEAVLDAAFGPLQCLPKVLTLDRSQPEFTRPIWAYLDSAVSASRVKQGLTRLAEPAVHAALEQASASHGIPVHLLAAFWGLESDFGRDQGSVPVVDALVTLAVDGRREAMARRELLAALRILQAGDADRARLLGSWAGAMGQTQFMPSSFLSDAQDADGDGRRDIWASLPDVMASTANYLRRRGWRAEEPWGQEVLLPPGFDPLRADATLKQTSAAWAAEGLRPADPQAERLAPMGDAWVLLPAGSRGPAFLVAHNWQVIRRYNASDSYALAIGLLSDRLAGRNEGVRASWPRELQPLSRTQLQAMQRALAEQGFAPGTADGVFGPATRAALRAWQRREGLPADGFPSQALLALLLPMASAPETSY</sequence>
<evidence type="ECO:0000313" key="5">
    <source>
        <dbReference type="Proteomes" id="UP001177769"/>
    </source>
</evidence>
<reference evidence="4" key="1">
    <citation type="submission" date="2023-01" db="EMBL/GenBank/DDBJ databases">
        <title>Whole genome sequence of Paucibacter sp. S2-9 isolated from pond sediment.</title>
        <authorList>
            <person name="Jung J.Y."/>
        </authorList>
    </citation>
    <scope>NUCLEOTIDE SEQUENCE</scope>
    <source>
        <strain evidence="4">S2-9</strain>
    </source>
</reference>
<evidence type="ECO:0000259" key="3">
    <source>
        <dbReference type="Pfam" id="PF13406"/>
    </source>
</evidence>
<organism evidence="4 5">
    <name type="scientific">Paucibacter sediminis</name>
    <dbReference type="NCBI Taxonomy" id="3019553"/>
    <lineage>
        <taxon>Bacteria</taxon>
        <taxon>Pseudomonadati</taxon>
        <taxon>Pseudomonadota</taxon>
        <taxon>Betaproteobacteria</taxon>
        <taxon>Burkholderiales</taxon>
        <taxon>Sphaerotilaceae</taxon>
        <taxon>Roseateles</taxon>
    </lineage>
</organism>
<feature type="chain" id="PRO_5041688205" evidence="1">
    <location>
        <begin position="34"/>
        <end position="461"/>
    </location>
</feature>
<dbReference type="PANTHER" id="PTHR30163">
    <property type="entry name" value="MEMBRANE-BOUND LYTIC MUREIN TRANSGLYCOSYLASE B"/>
    <property type="match status" value="1"/>
</dbReference>
<feature type="domain" description="Transglycosylase SLT" evidence="3">
    <location>
        <begin position="81"/>
        <end position="373"/>
    </location>
</feature>
<dbReference type="InterPro" id="IPR043426">
    <property type="entry name" value="MltB-like"/>
</dbReference>
<keyword evidence="5" id="KW-1185">Reference proteome</keyword>
<dbReference type="InterPro" id="IPR036365">
    <property type="entry name" value="PGBD-like_sf"/>
</dbReference>
<protein>
    <submittedName>
        <fullName evidence="4">Lytic murein transglycosylase</fullName>
    </submittedName>
</protein>
<name>A0AA95ND78_9BURK</name>
<dbReference type="Pfam" id="PF01471">
    <property type="entry name" value="PG_binding_1"/>
    <property type="match status" value="1"/>
</dbReference>
<dbReference type="NCBIfam" id="TIGR02283">
    <property type="entry name" value="MltB_2"/>
    <property type="match status" value="1"/>
</dbReference>
<proteinExistence type="predicted"/>
<gene>
    <name evidence="4" type="ORF">PFX98_24350</name>
</gene>
<dbReference type="EMBL" id="CP116346">
    <property type="protein sequence ID" value="WIT11964.1"/>
    <property type="molecule type" value="Genomic_DNA"/>
</dbReference>
<dbReference type="PROSITE" id="PS51257">
    <property type="entry name" value="PROKAR_LIPOPROTEIN"/>
    <property type="match status" value="1"/>
</dbReference>
<dbReference type="InterPro" id="IPR031304">
    <property type="entry name" value="SLT_2"/>
</dbReference>
<dbReference type="InterPro" id="IPR011970">
    <property type="entry name" value="MltB_2"/>
</dbReference>
<dbReference type="AlphaFoldDB" id="A0AA95ND78"/>
<accession>A0AA95ND78</accession>
<dbReference type="RefSeq" id="WP_285233053.1">
    <property type="nucleotide sequence ID" value="NZ_CP116346.1"/>
</dbReference>
<dbReference type="GO" id="GO:0008933">
    <property type="term" value="F:peptidoglycan lytic transglycosylase activity"/>
    <property type="evidence" value="ECO:0007669"/>
    <property type="project" value="TreeGrafter"/>
</dbReference>
<dbReference type="Gene3D" id="1.10.101.10">
    <property type="entry name" value="PGBD-like superfamily/PGBD"/>
    <property type="match status" value="1"/>
</dbReference>
<dbReference type="CDD" id="cd13399">
    <property type="entry name" value="Slt35-like"/>
    <property type="match status" value="1"/>
</dbReference>
<dbReference type="SUPFAM" id="SSF53955">
    <property type="entry name" value="Lysozyme-like"/>
    <property type="match status" value="1"/>
</dbReference>
<dbReference type="GO" id="GO:0009253">
    <property type="term" value="P:peptidoglycan catabolic process"/>
    <property type="evidence" value="ECO:0007669"/>
    <property type="project" value="TreeGrafter"/>
</dbReference>
<dbReference type="InterPro" id="IPR036366">
    <property type="entry name" value="PGBDSf"/>
</dbReference>
<feature type="domain" description="Peptidoglycan binding-like" evidence="2">
    <location>
        <begin position="396"/>
        <end position="450"/>
    </location>
</feature>
<dbReference type="Proteomes" id="UP001177769">
    <property type="component" value="Chromosome"/>
</dbReference>
<evidence type="ECO:0000256" key="1">
    <source>
        <dbReference type="SAM" id="SignalP"/>
    </source>
</evidence>
<evidence type="ECO:0000259" key="2">
    <source>
        <dbReference type="Pfam" id="PF01471"/>
    </source>
</evidence>